<dbReference type="InterPro" id="IPR032854">
    <property type="entry name" value="ALKBH3"/>
</dbReference>
<dbReference type="InterPro" id="IPR036380">
    <property type="entry name" value="Isochorismatase-like_sf"/>
</dbReference>
<feature type="compositionally biased region" description="Low complexity" evidence="2">
    <location>
        <begin position="826"/>
        <end position="843"/>
    </location>
</feature>
<dbReference type="PROSITE" id="PS51471">
    <property type="entry name" value="FE2OG_OXY"/>
    <property type="match status" value="1"/>
</dbReference>
<dbReference type="PANTHER" id="PTHR31212:SF5">
    <property type="entry name" value="ISOCHORISMATASE FAMILY PROTEIN FAMILY (AFU_ORTHOLOGUE AFUA_3G14500)"/>
    <property type="match status" value="1"/>
</dbReference>
<dbReference type="OrthoDB" id="445341at2759"/>
<dbReference type="Proteomes" id="UP000267821">
    <property type="component" value="Unassembled WGS sequence"/>
</dbReference>
<proteinExistence type="inferred from homology"/>
<organism evidence="4 5">
    <name type="scientific">Terfezia boudieri ATCC MYA-4762</name>
    <dbReference type="NCBI Taxonomy" id="1051890"/>
    <lineage>
        <taxon>Eukaryota</taxon>
        <taxon>Fungi</taxon>
        <taxon>Dikarya</taxon>
        <taxon>Ascomycota</taxon>
        <taxon>Pezizomycotina</taxon>
        <taxon>Pezizomycetes</taxon>
        <taxon>Pezizales</taxon>
        <taxon>Pezizaceae</taxon>
        <taxon>Terfezia</taxon>
    </lineage>
</organism>
<dbReference type="InterPro" id="IPR027450">
    <property type="entry name" value="AlkB-like"/>
</dbReference>
<evidence type="ECO:0000313" key="4">
    <source>
        <dbReference type="EMBL" id="RPB21280.1"/>
    </source>
</evidence>
<dbReference type="PANTHER" id="PTHR31212">
    <property type="entry name" value="ALPHA-KETOGLUTARATE-DEPENDENT DIOXYGENASE ALKB HOMOLOG 3"/>
    <property type="match status" value="1"/>
</dbReference>
<dbReference type="SUPFAM" id="SSF52499">
    <property type="entry name" value="Isochorismatase-like hydrolases"/>
    <property type="match status" value="1"/>
</dbReference>
<reference evidence="4 5" key="1">
    <citation type="journal article" date="2018" name="Nat. Ecol. Evol.">
        <title>Pezizomycetes genomes reveal the molecular basis of ectomycorrhizal truffle lifestyle.</title>
        <authorList>
            <person name="Murat C."/>
            <person name="Payen T."/>
            <person name="Noel B."/>
            <person name="Kuo A."/>
            <person name="Morin E."/>
            <person name="Chen J."/>
            <person name="Kohler A."/>
            <person name="Krizsan K."/>
            <person name="Balestrini R."/>
            <person name="Da Silva C."/>
            <person name="Montanini B."/>
            <person name="Hainaut M."/>
            <person name="Levati E."/>
            <person name="Barry K.W."/>
            <person name="Belfiori B."/>
            <person name="Cichocki N."/>
            <person name="Clum A."/>
            <person name="Dockter R.B."/>
            <person name="Fauchery L."/>
            <person name="Guy J."/>
            <person name="Iotti M."/>
            <person name="Le Tacon F."/>
            <person name="Lindquist E.A."/>
            <person name="Lipzen A."/>
            <person name="Malagnac F."/>
            <person name="Mello A."/>
            <person name="Molinier V."/>
            <person name="Miyauchi S."/>
            <person name="Poulain J."/>
            <person name="Riccioni C."/>
            <person name="Rubini A."/>
            <person name="Sitrit Y."/>
            <person name="Splivallo R."/>
            <person name="Traeger S."/>
            <person name="Wang M."/>
            <person name="Zifcakova L."/>
            <person name="Wipf D."/>
            <person name="Zambonelli A."/>
            <person name="Paolocci F."/>
            <person name="Nowrousian M."/>
            <person name="Ottonello S."/>
            <person name="Baldrian P."/>
            <person name="Spatafora J.W."/>
            <person name="Henrissat B."/>
            <person name="Nagy L.G."/>
            <person name="Aury J.M."/>
            <person name="Wincker P."/>
            <person name="Grigoriev I.V."/>
            <person name="Bonfante P."/>
            <person name="Martin F.M."/>
        </authorList>
    </citation>
    <scope>NUCLEOTIDE SEQUENCE [LARGE SCALE GENOMIC DNA]</scope>
    <source>
        <strain evidence="4 5">ATCC MYA-4762</strain>
    </source>
</reference>
<dbReference type="GO" id="GO:0006307">
    <property type="term" value="P:DNA alkylation repair"/>
    <property type="evidence" value="ECO:0007669"/>
    <property type="project" value="InterPro"/>
</dbReference>
<dbReference type="EMBL" id="ML121561">
    <property type="protein sequence ID" value="RPB21280.1"/>
    <property type="molecule type" value="Genomic_DNA"/>
</dbReference>
<feature type="region of interest" description="Disordered" evidence="2">
    <location>
        <begin position="269"/>
        <end position="339"/>
    </location>
</feature>
<evidence type="ECO:0000256" key="2">
    <source>
        <dbReference type="SAM" id="MobiDB-lite"/>
    </source>
</evidence>
<feature type="region of interest" description="Disordered" evidence="2">
    <location>
        <begin position="950"/>
        <end position="1034"/>
    </location>
</feature>
<dbReference type="STRING" id="1051890.A0A3N4LEG6"/>
<dbReference type="Pfam" id="PF00857">
    <property type="entry name" value="Isochorismatase"/>
    <property type="match status" value="1"/>
</dbReference>
<feature type="compositionally biased region" description="Basic and acidic residues" evidence="2">
    <location>
        <begin position="302"/>
        <end position="318"/>
    </location>
</feature>
<dbReference type="Gene3D" id="3.40.50.850">
    <property type="entry name" value="Isochorismatase-like"/>
    <property type="match status" value="1"/>
</dbReference>
<comment type="similarity">
    <text evidence="1">Belongs to the isochorismatase family.</text>
</comment>
<feature type="domain" description="Fe2OG dioxygenase" evidence="3">
    <location>
        <begin position="470"/>
        <end position="608"/>
    </location>
</feature>
<dbReference type="Pfam" id="PF13532">
    <property type="entry name" value="2OG-FeII_Oxy_2"/>
    <property type="match status" value="1"/>
</dbReference>
<feature type="region of interest" description="Disordered" evidence="2">
    <location>
        <begin position="520"/>
        <end position="558"/>
    </location>
</feature>
<sequence length="1034" mass="114532">MAAPLMLRRALLVLDMQNEFLGPSGRCKVAKHSADPKGDPPFVENVLRFAAAFRQTGNGDVIWMRSEFDKPRDANEEKVLLYEYEDEGEGVDRDKDEDIDQEDQIGKFDEFLSSATNPYCAKGTPAADFHESVIGATKTPGDRILKKTWYSAFKNTGLVEILRGRFATELFICGLKTNVSVFATASDAVGHGFQVTVLNDCVGYSDQQLHDVALSKMSGVLGCEVIRSAIMVKSWAAKHKPARSKSATQALATSKEDLTKMIEKLTLGGGNNEGEYESGEPAAAAGQLQPKDAVPRKRITQRQKDKVGLQHGAEKDVIRPSNLTPRPPLPPGLQKALERAQAHIGATQTQTYDNIPRMEVERPLRKMRNVATVLKEGDVMGEGDTRLVNSILPSELGDVAFEQLKREVRWRTMLHRGGEVPRLVAVEGDVSEDGSFPIYRHPADESPPLRPFSPTVSLIRDHVHKALNHPVNHVLIQYYRGGNDYISEHSDKTLDIVRGSYIVNVSLGAQRTMILRTKKDSKEWTEKDKGNEVASSERDPRHDGKQPGPPRTAQRIPLPHNSMFVLGEATNRKWLHAIKQDKRLPTLLSTEETSYGGERISLTFRHIGTFLTDNETKIWGQGATGKTREEAKAVFENNQQEVERMIFAFGTENHQGEEFDWDSVYGAGYDVLHFRNRQPKLFYRSQRSVGTTRVLLALSEKGVDVEVEESERRAENQDDDGLLDEDDISLADCDIDRTTMKGSIPILMYLESFYTGEKALGGIGKPLLPKPERHERGAHAQVLALLFESERLREAVEVYRKSITRNPPTSIYPSSSTQATKSVDLSSSQAAASPPDESASSTPPANPTKTHLQNTLDHFETQLYRISLGPSGKELGLTKGEEDVCFGGIGTNKCWSVADCAIWPVLRMLDKLRPDGGFWAELGGNNRWPQLGNYIKRGWERPRVRRVFMGTDKQSDLKEQKKEAEKIKEGVNGGEVKGGRGEVNASRGEVNASRGEVNASRGEVNASRGEVNGSRGEVNDNGEVSGDGEADGSR</sequence>
<dbReference type="InterPro" id="IPR037151">
    <property type="entry name" value="AlkB-like_sf"/>
</dbReference>
<dbReference type="GO" id="GO:0051213">
    <property type="term" value="F:dioxygenase activity"/>
    <property type="evidence" value="ECO:0007669"/>
    <property type="project" value="InterPro"/>
</dbReference>
<feature type="compositionally biased region" description="Basic and acidic residues" evidence="2">
    <location>
        <begin position="953"/>
        <end position="969"/>
    </location>
</feature>
<dbReference type="SUPFAM" id="SSF51197">
    <property type="entry name" value="Clavaminate synthase-like"/>
    <property type="match status" value="1"/>
</dbReference>
<evidence type="ECO:0000259" key="3">
    <source>
        <dbReference type="PROSITE" id="PS51471"/>
    </source>
</evidence>
<keyword evidence="5" id="KW-1185">Reference proteome</keyword>
<dbReference type="Gene3D" id="2.60.120.590">
    <property type="entry name" value="Alpha-ketoglutarate-dependent dioxygenase AlkB-like"/>
    <property type="match status" value="1"/>
</dbReference>
<accession>A0A3N4LEG6</accession>
<protein>
    <recommendedName>
        <fullName evidence="3">Fe2OG dioxygenase domain-containing protein</fullName>
    </recommendedName>
</protein>
<name>A0A3N4LEG6_9PEZI</name>
<feature type="compositionally biased region" description="Basic and acidic residues" evidence="2">
    <location>
        <begin position="520"/>
        <end position="545"/>
    </location>
</feature>
<dbReference type="InterPro" id="IPR000868">
    <property type="entry name" value="Isochorismatase-like_dom"/>
</dbReference>
<feature type="region of interest" description="Disordered" evidence="2">
    <location>
        <begin position="806"/>
        <end position="851"/>
    </location>
</feature>
<gene>
    <name evidence="4" type="ORF">L211DRAFT_447486</name>
</gene>
<dbReference type="InParanoid" id="A0A3N4LEG6"/>
<evidence type="ECO:0000313" key="5">
    <source>
        <dbReference type="Proteomes" id="UP000267821"/>
    </source>
</evidence>
<dbReference type="InterPro" id="IPR005123">
    <property type="entry name" value="Oxoglu/Fe-dep_dioxygenase_dom"/>
</dbReference>
<evidence type="ECO:0000256" key="1">
    <source>
        <dbReference type="ARBA" id="ARBA00006336"/>
    </source>
</evidence>
<dbReference type="AlphaFoldDB" id="A0A3N4LEG6"/>
<feature type="compositionally biased region" description="Polar residues" evidence="2">
    <location>
        <begin position="806"/>
        <end position="825"/>
    </location>
</feature>
<dbReference type="CDD" id="cd00431">
    <property type="entry name" value="cysteine_hydrolases"/>
    <property type="match status" value="1"/>
</dbReference>